<evidence type="ECO:0000256" key="1">
    <source>
        <dbReference type="ARBA" id="ARBA00012513"/>
    </source>
</evidence>
<dbReference type="GO" id="GO:0050684">
    <property type="term" value="P:regulation of mRNA processing"/>
    <property type="evidence" value="ECO:0007669"/>
    <property type="project" value="TreeGrafter"/>
</dbReference>
<dbReference type="PROSITE" id="PS00108">
    <property type="entry name" value="PROTEIN_KINASE_ST"/>
    <property type="match status" value="1"/>
</dbReference>
<feature type="region of interest" description="Disordered" evidence="10">
    <location>
        <begin position="1"/>
        <end position="29"/>
    </location>
</feature>
<feature type="region of interest" description="Disordered" evidence="10">
    <location>
        <begin position="200"/>
        <end position="254"/>
    </location>
</feature>
<name>A0A507B2I8_9PEZI</name>
<dbReference type="EMBL" id="SKBQ01000004">
    <property type="protein sequence ID" value="TPX11291.1"/>
    <property type="molecule type" value="Genomic_DNA"/>
</dbReference>
<proteinExistence type="predicted"/>
<dbReference type="SUPFAM" id="SSF56112">
    <property type="entry name" value="Protein kinase-like (PK-like)"/>
    <property type="match status" value="1"/>
</dbReference>
<dbReference type="FunCoup" id="A0A507B2I8">
    <property type="interactions" value="530"/>
</dbReference>
<evidence type="ECO:0000313" key="12">
    <source>
        <dbReference type="EMBL" id="TPX11291.1"/>
    </source>
</evidence>
<dbReference type="Gene3D" id="3.30.200.20">
    <property type="entry name" value="Phosphorylase Kinase, domain 1"/>
    <property type="match status" value="1"/>
</dbReference>
<keyword evidence="3" id="KW-0808">Transferase</keyword>
<evidence type="ECO:0000256" key="6">
    <source>
        <dbReference type="ARBA" id="ARBA00022840"/>
    </source>
</evidence>
<feature type="compositionally biased region" description="Polar residues" evidence="10">
    <location>
        <begin position="1"/>
        <end position="11"/>
    </location>
</feature>
<feature type="compositionally biased region" description="Polar residues" evidence="10">
    <location>
        <begin position="227"/>
        <end position="254"/>
    </location>
</feature>
<dbReference type="STRING" id="1093900.A0A507B2I8"/>
<dbReference type="InterPro" id="IPR011009">
    <property type="entry name" value="Kinase-like_dom_sf"/>
</dbReference>
<keyword evidence="2" id="KW-0723">Serine/threonine-protein kinase</keyword>
<dbReference type="GO" id="GO:0000245">
    <property type="term" value="P:spliceosomal complex assembly"/>
    <property type="evidence" value="ECO:0007669"/>
    <property type="project" value="TreeGrafter"/>
</dbReference>
<dbReference type="CDD" id="cd14136">
    <property type="entry name" value="STKc_SRPK"/>
    <property type="match status" value="1"/>
</dbReference>
<feature type="compositionally biased region" description="Acidic residues" evidence="10">
    <location>
        <begin position="13"/>
        <end position="25"/>
    </location>
</feature>
<dbReference type="InterPro" id="IPR008271">
    <property type="entry name" value="Ser/Thr_kinase_AS"/>
</dbReference>
<dbReference type="GO" id="GO:0005524">
    <property type="term" value="F:ATP binding"/>
    <property type="evidence" value="ECO:0007669"/>
    <property type="project" value="UniProtKB-UniRule"/>
</dbReference>
<dbReference type="InterPro" id="IPR000719">
    <property type="entry name" value="Prot_kinase_dom"/>
</dbReference>
<dbReference type="AlphaFoldDB" id="A0A507B2I8"/>
<keyword evidence="13" id="KW-1185">Reference proteome</keyword>
<feature type="domain" description="Protein kinase" evidence="11">
    <location>
        <begin position="46"/>
        <end position="496"/>
    </location>
</feature>
<comment type="catalytic activity">
    <reaction evidence="7">
        <text>L-threonyl-[protein] + ATP = O-phospho-L-threonyl-[protein] + ADP + H(+)</text>
        <dbReference type="Rhea" id="RHEA:46608"/>
        <dbReference type="Rhea" id="RHEA-COMP:11060"/>
        <dbReference type="Rhea" id="RHEA-COMP:11605"/>
        <dbReference type="ChEBI" id="CHEBI:15378"/>
        <dbReference type="ChEBI" id="CHEBI:30013"/>
        <dbReference type="ChEBI" id="CHEBI:30616"/>
        <dbReference type="ChEBI" id="CHEBI:61977"/>
        <dbReference type="ChEBI" id="CHEBI:456216"/>
        <dbReference type="EC" id="2.7.11.1"/>
    </reaction>
</comment>
<dbReference type="Pfam" id="PF00069">
    <property type="entry name" value="Pkinase"/>
    <property type="match status" value="2"/>
</dbReference>
<accession>A0A507B2I8</accession>
<dbReference type="GO" id="GO:0005737">
    <property type="term" value="C:cytoplasm"/>
    <property type="evidence" value="ECO:0007669"/>
    <property type="project" value="TreeGrafter"/>
</dbReference>
<dbReference type="SMART" id="SM00220">
    <property type="entry name" value="S_TKc"/>
    <property type="match status" value="1"/>
</dbReference>
<evidence type="ECO:0000259" key="11">
    <source>
        <dbReference type="PROSITE" id="PS50011"/>
    </source>
</evidence>
<evidence type="ECO:0000313" key="13">
    <source>
        <dbReference type="Proteomes" id="UP000319257"/>
    </source>
</evidence>
<reference evidence="12 13" key="1">
    <citation type="submission" date="2019-06" db="EMBL/GenBank/DDBJ databases">
        <title>Draft genome sequence of the filamentous fungus Phialemoniopsis curvata isolated from diesel fuel.</title>
        <authorList>
            <person name="Varaljay V.A."/>
            <person name="Lyon W.J."/>
            <person name="Crouch A.L."/>
            <person name="Drake C.E."/>
            <person name="Hollomon J.M."/>
            <person name="Nadeau L.J."/>
            <person name="Nunn H.S."/>
            <person name="Stevenson B.S."/>
            <person name="Bojanowski C.L."/>
            <person name="Crookes-Goodson W.J."/>
        </authorList>
    </citation>
    <scope>NUCLEOTIDE SEQUENCE [LARGE SCALE GENOMIC DNA]</scope>
    <source>
        <strain evidence="12 13">D216</strain>
    </source>
</reference>
<dbReference type="FunFam" id="3.30.200.20:FF:000076">
    <property type="entry name" value="CMGC/SRPK protein kinase"/>
    <property type="match status" value="1"/>
</dbReference>
<dbReference type="OrthoDB" id="2649at2759"/>
<dbReference type="GO" id="GO:0005634">
    <property type="term" value="C:nucleus"/>
    <property type="evidence" value="ECO:0007669"/>
    <property type="project" value="TreeGrafter"/>
</dbReference>
<dbReference type="Gene3D" id="1.10.510.10">
    <property type="entry name" value="Transferase(Phosphotransferase) domain 1"/>
    <property type="match status" value="1"/>
</dbReference>
<feature type="region of interest" description="Disordered" evidence="10">
    <location>
        <begin position="268"/>
        <end position="325"/>
    </location>
</feature>
<comment type="catalytic activity">
    <reaction evidence="8">
        <text>L-seryl-[protein] + ATP = O-phospho-L-seryl-[protein] + ADP + H(+)</text>
        <dbReference type="Rhea" id="RHEA:17989"/>
        <dbReference type="Rhea" id="RHEA-COMP:9863"/>
        <dbReference type="Rhea" id="RHEA-COMP:11604"/>
        <dbReference type="ChEBI" id="CHEBI:15378"/>
        <dbReference type="ChEBI" id="CHEBI:29999"/>
        <dbReference type="ChEBI" id="CHEBI:30616"/>
        <dbReference type="ChEBI" id="CHEBI:83421"/>
        <dbReference type="ChEBI" id="CHEBI:456216"/>
        <dbReference type="EC" id="2.7.11.1"/>
    </reaction>
</comment>
<evidence type="ECO:0000256" key="2">
    <source>
        <dbReference type="ARBA" id="ARBA00022527"/>
    </source>
</evidence>
<protein>
    <recommendedName>
        <fullName evidence="1">non-specific serine/threonine protein kinase</fullName>
        <ecNumber evidence="1">2.7.11.1</ecNumber>
    </recommendedName>
</protein>
<dbReference type="InterPro" id="IPR017441">
    <property type="entry name" value="Protein_kinase_ATP_BS"/>
</dbReference>
<dbReference type="Proteomes" id="UP000319257">
    <property type="component" value="Unassembled WGS sequence"/>
</dbReference>
<feature type="compositionally biased region" description="Low complexity" evidence="10">
    <location>
        <begin position="310"/>
        <end position="319"/>
    </location>
</feature>
<dbReference type="EC" id="2.7.11.1" evidence="1"/>
<evidence type="ECO:0000256" key="4">
    <source>
        <dbReference type="ARBA" id="ARBA00022741"/>
    </source>
</evidence>
<sequence>MNPSPTSSSSPEDAAENTADEEDSEDYCKGGYHPVQIGEDFKNGKYTVVRKLGWGHFSTVWLSRDNTSGKHVALKVVRSAAHYTETAIDEIKLLNKIVQANPGHPGRKHVVSLLDSFEHKGPHGTHVCMVFEVLGENLLGLIKKWNHRGIPMALVKQITKQVLLGLDYLHRECGIIHTDLKPENVLIEIGDVEQIVKKVVKSDPSSSSSADNKENNRNGRRRRRTLITGSQPLPSPLNASFNHANLFPSSNSHSSLGQMLHEVQVLTPEQTGSNKSKEPSPRPDEDKQKQREKTADLLTREVSGISLDKSSSSSTTTSTGEKRKAEDAHAFDIISVKIADLGNACWVNHHFTNDIQTRQYRSPEVILGAKWGASTDVWSMAAMVFELITGDYLFDPQSGTKYGKDDDHIAQIIELLGPFPKSLCLSGKWSQEIFNRKGELRNIHRLRHWALPDVLREKYHFKEDEARRISDFLTPMLELVPERRANAGGMAGHAWLDDTPGMKGVRVDGLEVGSRGEGIDGWATEIRKR</sequence>
<dbReference type="InterPro" id="IPR051334">
    <property type="entry name" value="SRPK"/>
</dbReference>
<dbReference type="GO" id="GO:0004674">
    <property type="term" value="F:protein serine/threonine kinase activity"/>
    <property type="evidence" value="ECO:0007669"/>
    <property type="project" value="UniProtKB-KW"/>
</dbReference>
<dbReference type="InParanoid" id="A0A507B2I8"/>
<evidence type="ECO:0000256" key="10">
    <source>
        <dbReference type="SAM" id="MobiDB-lite"/>
    </source>
</evidence>
<organism evidence="12 13">
    <name type="scientific">Thyridium curvatum</name>
    <dbReference type="NCBI Taxonomy" id="1093900"/>
    <lineage>
        <taxon>Eukaryota</taxon>
        <taxon>Fungi</taxon>
        <taxon>Dikarya</taxon>
        <taxon>Ascomycota</taxon>
        <taxon>Pezizomycotina</taxon>
        <taxon>Sordariomycetes</taxon>
        <taxon>Sordariomycetidae</taxon>
        <taxon>Thyridiales</taxon>
        <taxon>Thyridiaceae</taxon>
        <taxon>Thyridium</taxon>
    </lineage>
</organism>
<gene>
    <name evidence="12" type="ORF">E0L32_001109</name>
</gene>
<dbReference type="PANTHER" id="PTHR47634:SF9">
    <property type="entry name" value="PROTEIN KINASE DOMAIN-CONTAINING PROTEIN-RELATED"/>
    <property type="match status" value="1"/>
</dbReference>
<keyword evidence="6 9" id="KW-0067">ATP-binding</keyword>
<dbReference type="PANTHER" id="PTHR47634">
    <property type="entry name" value="PROTEIN KINASE DOMAIN-CONTAINING PROTEIN-RELATED"/>
    <property type="match status" value="1"/>
</dbReference>
<evidence type="ECO:0000256" key="8">
    <source>
        <dbReference type="ARBA" id="ARBA00048679"/>
    </source>
</evidence>
<dbReference type="FunFam" id="1.10.510.10:FF:000409">
    <property type="entry name" value="CMGC/SRPK protein kinase"/>
    <property type="match status" value="1"/>
</dbReference>
<keyword evidence="4 9" id="KW-0547">Nucleotide-binding</keyword>
<evidence type="ECO:0000256" key="9">
    <source>
        <dbReference type="PROSITE-ProRule" id="PRU10141"/>
    </source>
</evidence>
<feature type="compositionally biased region" description="Basic and acidic residues" evidence="10">
    <location>
        <begin position="275"/>
        <end position="299"/>
    </location>
</feature>
<feature type="binding site" evidence="9">
    <location>
        <position position="75"/>
    </location>
    <ligand>
        <name>ATP</name>
        <dbReference type="ChEBI" id="CHEBI:30616"/>
    </ligand>
</feature>
<dbReference type="GeneID" id="41968556"/>
<keyword evidence="5" id="KW-0418">Kinase</keyword>
<evidence type="ECO:0000256" key="7">
    <source>
        <dbReference type="ARBA" id="ARBA00047899"/>
    </source>
</evidence>
<dbReference type="RefSeq" id="XP_030993002.1">
    <property type="nucleotide sequence ID" value="XM_031133828.1"/>
</dbReference>
<evidence type="ECO:0000256" key="5">
    <source>
        <dbReference type="ARBA" id="ARBA00022777"/>
    </source>
</evidence>
<comment type="caution">
    <text evidence="12">The sequence shown here is derived from an EMBL/GenBank/DDBJ whole genome shotgun (WGS) entry which is preliminary data.</text>
</comment>
<dbReference type="PROSITE" id="PS00107">
    <property type="entry name" value="PROTEIN_KINASE_ATP"/>
    <property type="match status" value="1"/>
</dbReference>
<dbReference type="PROSITE" id="PS50011">
    <property type="entry name" value="PROTEIN_KINASE_DOM"/>
    <property type="match status" value="1"/>
</dbReference>
<evidence type="ECO:0000256" key="3">
    <source>
        <dbReference type="ARBA" id="ARBA00022679"/>
    </source>
</evidence>